<evidence type="ECO:0000256" key="2">
    <source>
        <dbReference type="ARBA" id="ARBA00004370"/>
    </source>
</evidence>
<dbReference type="GO" id="GO:0016020">
    <property type="term" value="C:membrane"/>
    <property type="evidence" value="ECO:0007669"/>
    <property type="project" value="UniProtKB-SubCell"/>
</dbReference>
<evidence type="ECO:0000256" key="11">
    <source>
        <dbReference type="ARBA" id="ARBA00023004"/>
    </source>
</evidence>
<dbReference type="GO" id="GO:0010277">
    <property type="term" value="F:chlorophyllide a oxygenase activity"/>
    <property type="evidence" value="ECO:0007669"/>
    <property type="project" value="InterPro"/>
</dbReference>
<keyword evidence="8" id="KW-0809">Transit peptide</keyword>
<evidence type="ECO:0000256" key="13">
    <source>
        <dbReference type="ARBA" id="ARBA00023136"/>
    </source>
</evidence>
<dbReference type="InterPro" id="IPR017941">
    <property type="entry name" value="Rieske_2Fe-2S"/>
</dbReference>
<dbReference type="GO" id="GO:0051537">
    <property type="term" value="F:2 iron, 2 sulfur cluster binding"/>
    <property type="evidence" value="ECO:0007669"/>
    <property type="project" value="UniProtKB-KW"/>
</dbReference>
<evidence type="ECO:0000313" key="15">
    <source>
        <dbReference type="EMBL" id="GFH50840.1"/>
    </source>
</evidence>
<dbReference type="InterPro" id="IPR036922">
    <property type="entry name" value="Rieske_2Fe-2S_sf"/>
</dbReference>
<keyword evidence="6" id="KW-0001">2Fe-2S</keyword>
<organism evidence="15 16">
    <name type="scientific">Chaetoceros tenuissimus</name>
    <dbReference type="NCBI Taxonomy" id="426638"/>
    <lineage>
        <taxon>Eukaryota</taxon>
        <taxon>Sar</taxon>
        <taxon>Stramenopiles</taxon>
        <taxon>Ochrophyta</taxon>
        <taxon>Bacillariophyta</taxon>
        <taxon>Coscinodiscophyceae</taxon>
        <taxon>Chaetocerotophycidae</taxon>
        <taxon>Chaetocerotales</taxon>
        <taxon>Chaetocerotaceae</taxon>
        <taxon>Chaetoceros</taxon>
    </lineage>
</organism>
<dbReference type="GO" id="GO:0009507">
    <property type="term" value="C:chloroplast"/>
    <property type="evidence" value="ECO:0007669"/>
    <property type="project" value="UniProtKB-SubCell"/>
</dbReference>
<proteinExistence type="predicted"/>
<comment type="caution">
    <text evidence="15">The sequence shown here is derived from an EMBL/GenBank/DDBJ whole genome shotgun (WGS) entry which is preliminary data.</text>
</comment>
<comment type="subcellular location">
    <subcellularLocation>
        <location evidence="2">Membrane</location>
    </subcellularLocation>
    <subcellularLocation>
        <location evidence="1">Plastid</location>
        <location evidence="1">Chloroplast</location>
    </subcellularLocation>
</comment>
<dbReference type="GO" id="GO:0046872">
    <property type="term" value="F:metal ion binding"/>
    <property type="evidence" value="ECO:0007669"/>
    <property type="project" value="UniProtKB-KW"/>
</dbReference>
<dbReference type="Pfam" id="PF08417">
    <property type="entry name" value="PaO"/>
    <property type="match status" value="1"/>
</dbReference>
<gene>
    <name evidence="15" type="ORF">CTEN210_07316</name>
</gene>
<evidence type="ECO:0000256" key="5">
    <source>
        <dbReference type="ARBA" id="ARBA00022692"/>
    </source>
</evidence>
<name>A0AAD3H576_9STRA</name>
<keyword evidence="5" id="KW-0812">Transmembrane</keyword>
<evidence type="ECO:0000256" key="12">
    <source>
        <dbReference type="ARBA" id="ARBA00023014"/>
    </source>
</evidence>
<reference evidence="15 16" key="1">
    <citation type="journal article" date="2021" name="Sci. Rep.">
        <title>The genome of the diatom Chaetoceros tenuissimus carries an ancient integrated fragment of an extant virus.</title>
        <authorList>
            <person name="Hongo Y."/>
            <person name="Kimura K."/>
            <person name="Takaki Y."/>
            <person name="Yoshida Y."/>
            <person name="Baba S."/>
            <person name="Kobayashi G."/>
            <person name="Nagasaki K."/>
            <person name="Hano T."/>
            <person name="Tomaru Y."/>
        </authorList>
    </citation>
    <scope>NUCLEOTIDE SEQUENCE [LARGE SCALE GENOMIC DNA]</scope>
    <source>
        <strain evidence="15 16">NIES-3715</strain>
    </source>
</reference>
<dbReference type="PANTHER" id="PTHR21266:SF32">
    <property type="entry name" value="CHOLESTEROL 7-DESATURASE NVD"/>
    <property type="match status" value="1"/>
</dbReference>
<dbReference type="SUPFAM" id="SSF55961">
    <property type="entry name" value="Bet v1-like"/>
    <property type="match status" value="1"/>
</dbReference>
<evidence type="ECO:0000313" key="16">
    <source>
        <dbReference type="Proteomes" id="UP001054902"/>
    </source>
</evidence>
<dbReference type="InterPro" id="IPR050584">
    <property type="entry name" value="Cholesterol_7-desaturase"/>
</dbReference>
<keyword evidence="16" id="KW-1185">Reference proteome</keyword>
<evidence type="ECO:0000256" key="6">
    <source>
        <dbReference type="ARBA" id="ARBA00022714"/>
    </source>
</evidence>
<dbReference type="SUPFAM" id="SSF50022">
    <property type="entry name" value="ISP domain"/>
    <property type="match status" value="1"/>
</dbReference>
<keyword evidence="12" id="KW-0411">Iron-sulfur</keyword>
<evidence type="ECO:0000259" key="14">
    <source>
        <dbReference type="PROSITE" id="PS51296"/>
    </source>
</evidence>
<keyword evidence="11" id="KW-0408">Iron</keyword>
<keyword evidence="10" id="KW-0560">Oxidoreductase</keyword>
<evidence type="ECO:0000256" key="1">
    <source>
        <dbReference type="ARBA" id="ARBA00004229"/>
    </source>
</evidence>
<keyword evidence="9" id="KW-1133">Transmembrane helix</keyword>
<evidence type="ECO:0000256" key="3">
    <source>
        <dbReference type="ARBA" id="ARBA00022528"/>
    </source>
</evidence>
<dbReference type="PROSITE" id="PS51296">
    <property type="entry name" value="RIESKE"/>
    <property type="match status" value="1"/>
</dbReference>
<evidence type="ECO:0000256" key="7">
    <source>
        <dbReference type="ARBA" id="ARBA00022723"/>
    </source>
</evidence>
<dbReference type="EMBL" id="BLLK01000042">
    <property type="protein sequence ID" value="GFH50840.1"/>
    <property type="molecule type" value="Genomic_DNA"/>
</dbReference>
<accession>A0AAD3H576</accession>
<evidence type="ECO:0000256" key="10">
    <source>
        <dbReference type="ARBA" id="ARBA00023002"/>
    </source>
</evidence>
<dbReference type="Gene3D" id="2.102.10.10">
    <property type="entry name" value="Rieske [2Fe-2S] iron-sulphur domain"/>
    <property type="match status" value="1"/>
</dbReference>
<evidence type="ECO:0000256" key="8">
    <source>
        <dbReference type="ARBA" id="ARBA00022946"/>
    </source>
</evidence>
<dbReference type="Proteomes" id="UP001054902">
    <property type="component" value="Unassembled WGS sequence"/>
</dbReference>
<keyword evidence="13" id="KW-0472">Membrane</keyword>
<dbReference type="Pfam" id="PF00355">
    <property type="entry name" value="Rieske"/>
    <property type="match status" value="1"/>
</dbReference>
<dbReference type="Gene3D" id="3.90.380.10">
    <property type="entry name" value="Naphthalene 1,2-dioxygenase Alpha Subunit, Chain A, domain 1"/>
    <property type="match status" value="1"/>
</dbReference>
<dbReference type="AlphaFoldDB" id="A0AAD3H576"/>
<protein>
    <recommendedName>
        <fullName evidence="14">Rieske domain-containing protein</fullName>
    </recommendedName>
</protein>
<dbReference type="InterPro" id="IPR013626">
    <property type="entry name" value="PaO"/>
</dbReference>
<dbReference type="PANTHER" id="PTHR21266">
    <property type="entry name" value="IRON-SULFUR DOMAIN CONTAINING PROTEIN"/>
    <property type="match status" value="1"/>
</dbReference>
<sequence length="487" mass="55872">MHQWYPIHAVDTIDKTKPLKTYLLGKELVIWYSESEDKWNVFEDACPHRQGPLSEGRIEEGNLFCSYHGWKFDSEGSCASLPYSKEELRSRHENNCRSRCASFPTRVEHGLLFVFPESGPDSKSIASLTPMTNIRELVPNEEENGEESKSWSYKIPAGVRDFPCSWDTMVENTLDPSHFCSAHHGTLGNRYTDPRYYSQRVVKPFSLDFSSNDPFVVEGDFGTLEFQPPCLVRYTPDNPSMPFGGAMTIATYCVPTRPGWVRPLASVVMKERPPFWWLQKNVQLSEFALEIFMNPITPIWLGHILSSIVLHQDAGILYKQNRNFRRKGYLSEHVEKRKSYHDIAYMPNESDKAVVMFRQWLQKSSDGGDVTYDPTYRDDPIETIDIFDMWNAHTSQCKNCSNAYERLEAVRKAAWATFYGCILVSPVVTTSMNTDTGMDISTSPWATLVLGTTSATVALALEKFNELFRRYEVRHTDDSIIDKLPFF</sequence>
<keyword evidence="4" id="KW-0934">Plastid</keyword>
<evidence type="ECO:0000256" key="4">
    <source>
        <dbReference type="ARBA" id="ARBA00022640"/>
    </source>
</evidence>
<feature type="domain" description="Rieske" evidence="14">
    <location>
        <begin position="4"/>
        <end position="114"/>
    </location>
</feature>
<keyword evidence="7" id="KW-0479">Metal-binding</keyword>
<evidence type="ECO:0000256" key="9">
    <source>
        <dbReference type="ARBA" id="ARBA00022989"/>
    </source>
</evidence>
<keyword evidence="3" id="KW-0150">Chloroplast</keyword>